<dbReference type="Proteomes" id="UP001156870">
    <property type="component" value="Unassembled WGS sequence"/>
</dbReference>
<evidence type="ECO:0000313" key="5">
    <source>
        <dbReference type="EMBL" id="GLS27430.1"/>
    </source>
</evidence>
<dbReference type="GO" id="GO:0015031">
    <property type="term" value="P:protein transport"/>
    <property type="evidence" value="ECO:0007669"/>
    <property type="project" value="UniProtKB-KW"/>
</dbReference>
<dbReference type="InterPro" id="IPR029046">
    <property type="entry name" value="LolA/LolB/LppX"/>
</dbReference>
<dbReference type="Pfam" id="PF03548">
    <property type="entry name" value="LolA"/>
    <property type="match status" value="1"/>
</dbReference>
<evidence type="ECO:0000256" key="1">
    <source>
        <dbReference type="ARBA" id="ARBA00011245"/>
    </source>
</evidence>
<comment type="subunit">
    <text evidence="1">Monomer.</text>
</comment>
<reference evidence="5 6" key="1">
    <citation type="journal article" date="2014" name="Int. J. Syst. Evol. Microbiol.">
        <title>Complete genome sequence of Corynebacterium casei LMG S-19264T (=DSM 44701T), isolated from a smear-ripened cheese.</title>
        <authorList>
            <consortium name="US DOE Joint Genome Institute (JGI-PGF)"/>
            <person name="Walter F."/>
            <person name="Albersmeier A."/>
            <person name="Kalinowski J."/>
            <person name="Ruckert C."/>
        </authorList>
    </citation>
    <scope>NUCLEOTIDE SEQUENCE [LARGE SCALE GENOMIC DNA]</scope>
    <source>
        <strain evidence="5 6">NBRC 110095</strain>
    </source>
</reference>
<name>A0AA37TCR7_9GAMM</name>
<evidence type="ECO:0000256" key="4">
    <source>
        <dbReference type="ARBA" id="ARBA00022927"/>
    </source>
</evidence>
<dbReference type="AlphaFoldDB" id="A0AA37TCR7"/>
<organism evidence="5 6">
    <name type="scientific">Marinibactrum halimedae</name>
    <dbReference type="NCBI Taxonomy" id="1444977"/>
    <lineage>
        <taxon>Bacteria</taxon>
        <taxon>Pseudomonadati</taxon>
        <taxon>Pseudomonadota</taxon>
        <taxon>Gammaproteobacteria</taxon>
        <taxon>Cellvibrionales</taxon>
        <taxon>Cellvibrionaceae</taxon>
        <taxon>Marinibactrum</taxon>
    </lineage>
</organism>
<evidence type="ECO:0000256" key="3">
    <source>
        <dbReference type="ARBA" id="ARBA00022729"/>
    </source>
</evidence>
<proteinExistence type="predicted"/>
<dbReference type="Gene3D" id="2.50.20.10">
    <property type="entry name" value="Lipoprotein localisation LolA/LolB/LppX"/>
    <property type="match status" value="1"/>
</dbReference>
<protein>
    <submittedName>
        <fullName evidence="5">Outer-membrane lipoprotein carrier protein</fullName>
    </submittedName>
</protein>
<comment type="caution">
    <text evidence="5">The sequence shown here is derived from an EMBL/GenBank/DDBJ whole genome shotgun (WGS) entry which is preliminary data.</text>
</comment>
<dbReference type="EMBL" id="BSPD01000079">
    <property type="protein sequence ID" value="GLS27430.1"/>
    <property type="molecule type" value="Genomic_DNA"/>
</dbReference>
<keyword evidence="4" id="KW-0653">Protein transport</keyword>
<dbReference type="InterPro" id="IPR004564">
    <property type="entry name" value="OM_lipoprot_carrier_LolA-like"/>
</dbReference>
<sequence>MDEFIQGRFQQEKHLKGFSFPIQTEGTFAYLKEKGVLWQAQKPFVRSVTYLADQTLTWKPDGTLESAQKPDMMERRISEIIMALLSGNRSILEKQFTIEETKQENQWQLILQPSQIVVKKVLSEIHLSGRDFVQHIKVVSASGDQTIIKFDQLTHHDNLPGDYCAYFSSSPALPCAMSSH</sequence>
<dbReference type="CDD" id="cd16325">
    <property type="entry name" value="LolA"/>
    <property type="match status" value="1"/>
</dbReference>
<dbReference type="SUPFAM" id="SSF89392">
    <property type="entry name" value="Prokaryotic lipoproteins and lipoprotein localization factors"/>
    <property type="match status" value="1"/>
</dbReference>
<keyword evidence="3" id="KW-0732">Signal</keyword>
<keyword evidence="2" id="KW-0813">Transport</keyword>
<gene>
    <name evidence="5" type="ORF">GCM10007877_31490</name>
</gene>
<keyword evidence="6" id="KW-1185">Reference proteome</keyword>
<evidence type="ECO:0000313" key="6">
    <source>
        <dbReference type="Proteomes" id="UP001156870"/>
    </source>
</evidence>
<accession>A0AA37TCR7</accession>
<evidence type="ECO:0000256" key="2">
    <source>
        <dbReference type="ARBA" id="ARBA00022448"/>
    </source>
</evidence>
<keyword evidence="5" id="KW-0449">Lipoprotein</keyword>